<dbReference type="eggNOG" id="ENOG502T1EW">
    <property type="taxonomic scope" value="Eukaryota"/>
</dbReference>
<dbReference type="EMBL" id="AACS02000004">
    <property type="protein sequence ID" value="EAU83397.2"/>
    <property type="molecule type" value="Genomic_DNA"/>
</dbReference>
<reference evidence="1 2" key="1">
    <citation type="journal article" date="2010" name="Proc. Natl. Acad. Sci. U.S.A.">
        <title>Insights into evolution of multicellular fungi from the assembled chromosomes of the mushroom Coprinopsis cinerea (Coprinus cinereus).</title>
        <authorList>
            <person name="Stajich J.E."/>
            <person name="Wilke S.K."/>
            <person name="Ahren D."/>
            <person name="Au C.H."/>
            <person name="Birren B.W."/>
            <person name="Borodovsky M."/>
            <person name="Burns C."/>
            <person name="Canback B."/>
            <person name="Casselton L.A."/>
            <person name="Cheng C.K."/>
            <person name="Deng J."/>
            <person name="Dietrich F.S."/>
            <person name="Fargo D.C."/>
            <person name="Farman M.L."/>
            <person name="Gathman A.C."/>
            <person name="Goldberg J."/>
            <person name="Guigo R."/>
            <person name="Hoegger P.J."/>
            <person name="Hooker J.B."/>
            <person name="Huggins A."/>
            <person name="James T.Y."/>
            <person name="Kamada T."/>
            <person name="Kilaru S."/>
            <person name="Kodira C."/>
            <person name="Kues U."/>
            <person name="Kupfer D."/>
            <person name="Kwan H.S."/>
            <person name="Lomsadze A."/>
            <person name="Li W."/>
            <person name="Lilly W.W."/>
            <person name="Ma L.J."/>
            <person name="Mackey A.J."/>
            <person name="Manning G."/>
            <person name="Martin F."/>
            <person name="Muraguchi H."/>
            <person name="Natvig D.O."/>
            <person name="Palmerini H."/>
            <person name="Ramesh M.A."/>
            <person name="Rehmeyer C.J."/>
            <person name="Roe B.A."/>
            <person name="Shenoy N."/>
            <person name="Stanke M."/>
            <person name="Ter-Hovhannisyan V."/>
            <person name="Tunlid A."/>
            <person name="Velagapudi R."/>
            <person name="Vision T.J."/>
            <person name="Zeng Q."/>
            <person name="Zolan M.E."/>
            <person name="Pukkila P.J."/>
        </authorList>
    </citation>
    <scope>NUCLEOTIDE SEQUENCE [LARGE SCALE GENOMIC DNA]</scope>
    <source>
        <strain evidence="2">Okayama-7 / 130 / ATCC MYA-4618 / FGSC 9003</strain>
    </source>
</reference>
<protein>
    <submittedName>
        <fullName evidence="1">Uncharacterized protein</fullName>
    </submittedName>
</protein>
<accession>A8P336</accession>
<keyword evidence="2" id="KW-1185">Reference proteome</keyword>
<dbReference type="InParanoid" id="A8P336"/>
<sequence>MDQPEFKQFANTIPTVPSSSPYVRHLDTNYAPTDREVSAIRALLEAPVSQLVSLDEQIDFLVKHREHLSQYINQHSALIAPIRRISDDVLREIFVATLPSAPTLSPTKSPQILMQICRRWRAIARDTPVLWCRIHLYIPWAANPRSCQLAERRGSALQVWIERSKSLPLRLALSDNQAAVATTLLQPHIHRLQSLCQNLDQENNETFLLKDTSVQFPLLKSLVITSQDDVLEALYDSSLSARVPNIEAVTFAGPFHSPFRLHLNWGKITTFHWKPFRANGSLSNEEALRLLQSMPSLQVCRIEQFRTLTATHDGANTLRVIRLPHLRTLHLHQIEGGPMTVDILNHINAPLLNDLSVHFFEPIPLHSSPINFQPIRRLDMGVGTLPSTHIIELLSSLHSVEDLTFKFQSEPNWFFDNNLSEEEKDTRWRSYGFSDSVLKALTPTSDHTACAPRLRTLAVYNPLWLPSSLTTEAFMAFLVERKRHLDVQLTRITLPSPAYVQGLQDALKQWDEADNGPLIQELLFSNDSEEPRPEPFYPLVTLMQLPEEW</sequence>
<evidence type="ECO:0000313" key="1">
    <source>
        <dbReference type="EMBL" id="EAU83397.2"/>
    </source>
</evidence>
<proteinExistence type="predicted"/>
<dbReference type="HOGENOM" id="CLU_018544_12_3_1"/>
<name>A8P336_COPC7</name>
<organism evidence="1 2">
    <name type="scientific">Coprinopsis cinerea (strain Okayama-7 / 130 / ATCC MYA-4618 / FGSC 9003)</name>
    <name type="common">Inky cap fungus</name>
    <name type="synonym">Hormographiella aspergillata</name>
    <dbReference type="NCBI Taxonomy" id="240176"/>
    <lineage>
        <taxon>Eukaryota</taxon>
        <taxon>Fungi</taxon>
        <taxon>Dikarya</taxon>
        <taxon>Basidiomycota</taxon>
        <taxon>Agaricomycotina</taxon>
        <taxon>Agaricomycetes</taxon>
        <taxon>Agaricomycetidae</taxon>
        <taxon>Agaricales</taxon>
        <taxon>Agaricineae</taxon>
        <taxon>Psathyrellaceae</taxon>
        <taxon>Coprinopsis</taxon>
    </lineage>
</organism>
<evidence type="ECO:0000313" key="2">
    <source>
        <dbReference type="Proteomes" id="UP000001861"/>
    </source>
</evidence>
<comment type="caution">
    <text evidence="1">The sequence shown here is derived from an EMBL/GenBank/DDBJ whole genome shotgun (WGS) entry which is preliminary data.</text>
</comment>
<dbReference type="VEuPathDB" id="FungiDB:CC1G_09091"/>
<gene>
    <name evidence="1" type="ORF">CC1G_09091</name>
</gene>
<dbReference type="OMA" id="IDRMPSN"/>
<dbReference type="AlphaFoldDB" id="A8P336"/>
<dbReference type="RefSeq" id="XP_001838463.2">
    <property type="nucleotide sequence ID" value="XM_001838411.2"/>
</dbReference>
<dbReference type="GeneID" id="6015052"/>
<dbReference type="Proteomes" id="UP000001861">
    <property type="component" value="Unassembled WGS sequence"/>
</dbReference>
<dbReference type="KEGG" id="cci:CC1G_09091"/>
<dbReference type="OrthoDB" id="3221235at2759"/>